<organism evidence="3 4">
    <name type="scientific">Dyella tabacisoli</name>
    <dbReference type="NCBI Taxonomy" id="2282381"/>
    <lineage>
        <taxon>Bacteria</taxon>
        <taxon>Pseudomonadati</taxon>
        <taxon>Pseudomonadota</taxon>
        <taxon>Gammaproteobacteria</taxon>
        <taxon>Lysobacterales</taxon>
        <taxon>Rhodanobacteraceae</taxon>
        <taxon>Dyella</taxon>
    </lineage>
</organism>
<dbReference type="EMBL" id="QQAH01000013">
    <property type="protein sequence ID" value="RDD80883.1"/>
    <property type="molecule type" value="Genomic_DNA"/>
</dbReference>
<dbReference type="Proteomes" id="UP000253782">
    <property type="component" value="Unassembled WGS sequence"/>
</dbReference>
<dbReference type="Pfam" id="PF10091">
    <property type="entry name" value="Glycoamylase"/>
    <property type="match status" value="1"/>
</dbReference>
<evidence type="ECO:0000256" key="1">
    <source>
        <dbReference type="SAM" id="SignalP"/>
    </source>
</evidence>
<dbReference type="AlphaFoldDB" id="A0A369UKN7"/>
<sequence>MQIKQRTVLSYALAALVAWVIPLSAQAAQPTMQPACLTSACAAHVPPMIDALERHTFDWFWASGNPQNGLVPDHYPTQSFASIAAVGFGLTAYGVGAERGYITREQAIERTLTTLRFFHDAAQNDSEDDATGFHGFFYHFLNMQTGKREARWVELSTVDTTLLLGGVLFAQSYYDRDTAPEKHIRQLADDIYRRVEWTWAQPRAPLISMGWTPGGHFIEHDWKGYDEGMLVYILALGSPTHPIQDDAWKAWSANYQRNWGEFYGQTHLGFAPLFGHQYSHVWVDFRGIRDAWSREHNLDYFENSRRATYAQRAYAIANPAGWAGYGENVWGLTASNGPGEAVVKIDGKERRFHGYTARGAGIDYIADDGTIVPTAAAGSIAFAPEIVIPALTEMKRRYGKYIYNQYGFVDAFNPSFHLQTELRTGRLVPELGWVDTVHLGIDQGPILLMTENWRSDFVWRVMKKNPYIRKGLERAGFTGGWLDQGAKLP</sequence>
<evidence type="ECO:0000313" key="4">
    <source>
        <dbReference type="Proteomes" id="UP000253782"/>
    </source>
</evidence>
<evidence type="ECO:0000313" key="3">
    <source>
        <dbReference type="EMBL" id="RDD80883.1"/>
    </source>
</evidence>
<evidence type="ECO:0000259" key="2">
    <source>
        <dbReference type="Pfam" id="PF10091"/>
    </source>
</evidence>
<dbReference type="Gene3D" id="1.50.10.140">
    <property type="match status" value="1"/>
</dbReference>
<gene>
    <name evidence="3" type="ORF">DVJ77_14305</name>
</gene>
<comment type="caution">
    <text evidence="3">The sequence shown here is derived from an EMBL/GenBank/DDBJ whole genome shotgun (WGS) entry which is preliminary data.</text>
</comment>
<dbReference type="InterPro" id="IPR016883">
    <property type="entry name" value="UCP028431"/>
</dbReference>
<dbReference type="PIRSF" id="PIRSF028431">
    <property type="entry name" value="UCP028431"/>
    <property type="match status" value="1"/>
</dbReference>
<accession>A0A369UKN7</accession>
<dbReference type="OrthoDB" id="5937621at2"/>
<reference evidence="3 4" key="1">
    <citation type="submission" date="2018-07" db="EMBL/GenBank/DDBJ databases">
        <title>Dyella tabacisoli L4-6T, whole genome shotgun sequence.</title>
        <authorList>
            <person name="Zhou X.-K."/>
            <person name="Li W.-J."/>
            <person name="Duan Y.-Q."/>
        </authorList>
    </citation>
    <scope>NUCLEOTIDE SEQUENCE [LARGE SCALE GENOMIC DNA]</scope>
    <source>
        <strain evidence="3 4">L4-6</strain>
    </source>
</reference>
<feature type="signal peptide" evidence="1">
    <location>
        <begin position="1"/>
        <end position="27"/>
    </location>
</feature>
<dbReference type="InterPro" id="IPR019282">
    <property type="entry name" value="Glycoamylase-like_cons_dom"/>
</dbReference>
<keyword evidence="4" id="KW-1185">Reference proteome</keyword>
<keyword evidence="1" id="KW-0732">Signal</keyword>
<protein>
    <submittedName>
        <fullName evidence="3">Tat pathway signal protein</fullName>
    </submittedName>
</protein>
<feature type="chain" id="PRO_5017035380" evidence="1">
    <location>
        <begin position="28"/>
        <end position="489"/>
    </location>
</feature>
<dbReference type="RefSeq" id="WP_114846188.1">
    <property type="nucleotide sequence ID" value="NZ_JBHSPE010000008.1"/>
</dbReference>
<proteinExistence type="predicted"/>
<feature type="domain" description="Glycoamylase-like" evidence="2">
    <location>
        <begin position="220"/>
        <end position="466"/>
    </location>
</feature>
<name>A0A369UKN7_9GAMM</name>